<dbReference type="PANTHER" id="PTHR43267">
    <property type="entry name" value="TRNA THREONYLCARBAMOYLADENOSINE DEHYDRATASE"/>
    <property type="match status" value="1"/>
</dbReference>
<reference evidence="2 3" key="1">
    <citation type="submission" date="2018-08" db="EMBL/GenBank/DDBJ databases">
        <title>A genome reference for cultivated species of the human gut microbiota.</title>
        <authorList>
            <person name="Zou Y."/>
            <person name="Xue W."/>
            <person name="Luo G."/>
        </authorList>
    </citation>
    <scope>NUCLEOTIDE SEQUENCE [LARGE SCALE GENOMIC DNA]</scope>
    <source>
        <strain evidence="2 3">AF42-9</strain>
    </source>
</reference>
<name>A0A3R6ITR1_9BACT</name>
<dbReference type="Proteomes" id="UP000286598">
    <property type="component" value="Unassembled WGS sequence"/>
</dbReference>
<dbReference type="Gene3D" id="3.40.50.720">
    <property type="entry name" value="NAD(P)-binding Rossmann-like Domain"/>
    <property type="match status" value="1"/>
</dbReference>
<feature type="domain" description="THIF-type NAD/FAD binding fold" evidence="1">
    <location>
        <begin position="14"/>
        <end position="243"/>
    </location>
</feature>
<comment type="caution">
    <text evidence="2">The sequence shown here is derived from an EMBL/GenBank/DDBJ whole genome shotgun (WGS) entry which is preliminary data.</text>
</comment>
<protein>
    <submittedName>
        <fullName evidence="2">tRNA threonylcarbamoyladenosine dehydratase</fullName>
    </submittedName>
</protein>
<gene>
    <name evidence="2" type="ORF">DW060_07610</name>
</gene>
<dbReference type="SUPFAM" id="SSF69572">
    <property type="entry name" value="Activating enzymes of the ubiquitin-like proteins"/>
    <property type="match status" value="1"/>
</dbReference>
<dbReference type="InterPro" id="IPR035985">
    <property type="entry name" value="Ubiquitin-activating_enz"/>
</dbReference>
<keyword evidence="3" id="KW-1185">Reference proteome</keyword>
<dbReference type="OrthoDB" id="9804150at2"/>
<sequence>MAKEKEIFKRAELLMGEDVMEALASKRVIVFGVGGVGSWCVECLVRSGIRHITIVDCDCVCASNVNRQLMATSSTIGRVKVEALRERLLEINPDCEVNALQKMYTDETAAEFHLDEYDYIIDAIDSLKDKISLIMRACETNAVFFSSMGAALKMDSMQIRVTEFWKVRGCPLGAALRKRMKRAGLKPAHKFQCVYSEELLDNRGSDTGNDPCLIQKAQTNGSMAHITAIFGFTIAGLVLKDVYQKTLGKL</sequence>
<dbReference type="GO" id="GO:0061503">
    <property type="term" value="F:tRNA threonylcarbamoyladenosine dehydratase"/>
    <property type="evidence" value="ECO:0007669"/>
    <property type="project" value="TreeGrafter"/>
</dbReference>
<dbReference type="Pfam" id="PF00899">
    <property type="entry name" value="ThiF"/>
    <property type="match status" value="1"/>
</dbReference>
<evidence type="ECO:0000313" key="2">
    <source>
        <dbReference type="EMBL" id="RHK50181.1"/>
    </source>
</evidence>
<evidence type="ECO:0000259" key="1">
    <source>
        <dbReference type="Pfam" id="PF00899"/>
    </source>
</evidence>
<dbReference type="InterPro" id="IPR000594">
    <property type="entry name" value="ThiF_NAD_FAD-bd"/>
</dbReference>
<dbReference type="GO" id="GO:0008641">
    <property type="term" value="F:ubiquitin-like modifier activating enzyme activity"/>
    <property type="evidence" value="ECO:0007669"/>
    <property type="project" value="InterPro"/>
</dbReference>
<dbReference type="InterPro" id="IPR045886">
    <property type="entry name" value="ThiF/MoeB/HesA"/>
</dbReference>
<proteinExistence type="predicted"/>
<dbReference type="CDD" id="cd00755">
    <property type="entry name" value="YgdL_like"/>
    <property type="match status" value="1"/>
</dbReference>
<dbReference type="PANTHER" id="PTHR43267:SF1">
    <property type="entry name" value="TRNA THREONYLCARBAMOYLADENOSINE DEHYDRATASE"/>
    <property type="match status" value="1"/>
</dbReference>
<organism evidence="2 3">
    <name type="scientific">Leyella stercorea</name>
    <dbReference type="NCBI Taxonomy" id="363265"/>
    <lineage>
        <taxon>Bacteria</taxon>
        <taxon>Pseudomonadati</taxon>
        <taxon>Bacteroidota</taxon>
        <taxon>Bacteroidia</taxon>
        <taxon>Bacteroidales</taxon>
        <taxon>Prevotellaceae</taxon>
        <taxon>Leyella</taxon>
    </lineage>
</organism>
<dbReference type="EMBL" id="QRNO01000033">
    <property type="protein sequence ID" value="RHK50181.1"/>
    <property type="molecule type" value="Genomic_DNA"/>
</dbReference>
<evidence type="ECO:0000313" key="3">
    <source>
        <dbReference type="Proteomes" id="UP000286598"/>
    </source>
</evidence>
<accession>A0A3R6ITR1</accession>
<dbReference type="AlphaFoldDB" id="A0A3R6ITR1"/>
<dbReference type="GO" id="GO:0061504">
    <property type="term" value="P:cyclic threonylcarbamoyladenosine biosynthetic process"/>
    <property type="evidence" value="ECO:0007669"/>
    <property type="project" value="TreeGrafter"/>
</dbReference>